<dbReference type="GO" id="GO:0003735">
    <property type="term" value="F:structural constituent of ribosome"/>
    <property type="evidence" value="ECO:0007669"/>
    <property type="project" value="InterPro"/>
</dbReference>
<evidence type="ECO:0000313" key="8">
    <source>
        <dbReference type="Proteomes" id="UP000237684"/>
    </source>
</evidence>
<comment type="similarity">
    <text evidence="1 5">Belongs to the bacterial ribosomal protein bL32 family.</text>
</comment>
<dbReference type="SUPFAM" id="SSF57829">
    <property type="entry name" value="Zn-binding ribosomal proteins"/>
    <property type="match status" value="1"/>
</dbReference>
<organism evidence="7 8">
    <name type="scientific">Abditibacterium utsteinense</name>
    <dbReference type="NCBI Taxonomy" id="1960156"/>
    <lineage>
        <taxon>Bacteria</taxon>
        <taxon>Pseudomonadati</taxon>
        <taxon>Abditibacteriota</taxon>
        <taxon>Abditibacteriia</taxon>
        <taxon>Abditibacteriales</taxon>
        <taxon>Abditibacteriaceae</taxon>
        <taxon>Abditibacterium</taxon>
    </lineage>
</organism>
<name>A0A2S8SVF6_9BACT</name>
<keyword evidence="2 5" id="KW-0689">Ribosomal protein</keyword>
<dbReference type="PANTHER" id="PTHR35534">
    <property type="entry name" value="50S RIBOSOMAL PROTEIN L32"/>
    <property type="match status" value="1"/>
</dbReference>
<evidence type="ECO:0000256" key="2">
    <source>
        <dbReference type="ARBA" id="ARBA00022980"/>
    </source>
</evidence>
<accession>A0A2S8SVF6</accession>
<evidence type="ECO:0000256" key="5">
    <source>
        <dbReference type="HAMAP-Rule" id="MF_00340"/>
    </source>
</evidence>
<dbReference type="InterPro" id="IPR011332">
    <property type="entry name" value="Ribosomal_zn-bd"/>
</dbReference>
<reference evidence="7 8" key="1">
    <citation type="journal article" date="2018" name="Syst. Appl. Microbiol.">
        <title>Abditibacterium utsteinense sp. nov., the first cultivated member of candidate phylum FBP, isolated from ice-free Antarctic soil samples.</title>
        <authorList>
            <person name="Tahon G."/>
            <person name="Tytgat B."/>
            <person name="Lebbe L."/>
            <person name="Carlier A."/>
            <person name="Willems A."/>
        </authorList>
    </citation>
    <scope>NUCLEOTIDE SEQUENCE [LARGE SCALE GENOMIC DNA]</scope>
    <source>
        <strain evidence="7 8">LMG 29911</strain>
    </source>
</reference>
<dbReference type="GO" id="GO:0006412">
    <property type="term" value="P:translation"/>
    <property type="evidence" value="ECO:0007669"/>
    <property type="project" value="UniProtKB-UniRule"/>
</dbReference>
<dbReference type="InterPro" id="IPR002677">
    <property type="entry name" value="Ribosomal_bL32"/>
</dbReference>
<dbReference type="HAMAP" id="MF_00340">
    <property type="entry name" value="Ribosomal_bL32"/>
    <property type="match status" value="1"/>
</dbReference>
<evidence type="ECO:0000256" key="1">
    <source>
        <dbReference type="ARBA" id="ARBA00008560"/>
    </source>
</evidence>
<feature type="compositionally biased region" description="Basic residues" evidence="6">
    <location>
        <begin position="1"/>
        <end position="19"/>
    </location>
</feature>
<evidence type="ECO:0000313" key="7">
    <source>
        <dbReference type="EMBL" id="PQV64776.1"/>
    </source>
</evidence>
<evidence type="ECO:0000256" key="3">
    <source>
        <dbReference type="ARBA" id="ARBA00023274"/>
    </source>
</evidence>
<dbReference type="NCBIfam" id="TIGR01031">
    <property type="entry name" value="rpmF_bact"/>
    <property type="match status" value="1"/>
</dbReference>
<dbReference type="OrthoDB" id="9807363at2"/>
<dbReference type="Pfam" id="PF01783">
    <property type="entry name" value="Ribosomal_L32p"/>
    <property type="match status" value="1"/>
</dbReference>
<comment type="caution">
    <text evidence="7">The sequence shown here is derived from an EMBL/GenBank/DDBJ whole genome shotgun (WGS) entry which is preliminary data.</text>
</comment>
<dbReference type="InterPro" id="IPR044957">
    <property type="entry name" value="Ribosomal_bL32_bact"/>
</dbReference>
<keyword evidence="3 5" id="KW-0687">Ribonucleoprotein</keyword>
<dbReference type="GO" id="GO:0015934">
    <property type="term" value="C:large ribosomal subunit"/>
    <property type="evidence" value="ECO:0007669"/>
    <property type="project" value="InterPro"/>
</dbReference>
<evidence type="ECO:0000256" key="6">
    <source>
        <dbReference type="SAM" id="MobiDB-lite"/>
    </source>
</evidence>
<dbReference type="AlphaFoldDB" id="A0A2S8SVF6"/>
<dbReference type="EMBL" id="NIGF01000003">
    <property type="protein sequence ID" value="PQV64776.1"/>
    <property type="molecule type" value="Genomic_DNA"/>
</dbReference>
<dbReference type="InParanoid" id="A0A2S8SVF6"/>
<sequence>MALPKRRKSHAKVRTRRQQWRATPVTSTKCPNCSLVMMPHRACMNCGQYNGRAVLPPRKSMRPDAQ</sequence>
<protein>
    <recommendedName>
        <fullName evidence="4 5">Large ribosomal subunit protein bL32</fullName>
    </recommendedName>
</protein>
<proteinExistence type="inferred from homology"/>
<dbReference type="RefSeq" id="WP_105482666.1">
    <property type="nucleotide sequence ID" value="NZ_NIGF01000003.1"/>
</dbReference>
<dbReference type="PANTHER" id="PTHR35534:SF1">
    <property type="entry name" value="LARGE RIBOSOMAL SUBUNIT PROTEIN BL32"/>
    <property type="match status" value="1"/>
</dbReference>
<gene>
    <name evidence="5" type="primary">rpmF</name>
    <name evidence="7" type="ORF">B1R32_10343</name>
</gene>
<evidence type="ECO:0000256" key="4">
    <source>
        <dbReference type="ARBA" id="ARBA00035178"/>
    </source>
</evidence>
<feature type="region of interest" description="Disordered" evidence="6">
    <location>
        <begin position="1"/>
        <end position="26"/>
    </location>
</feature>
<dbReference type="Proteomes" id="UP000237684">
    <property type="component" value="Unassembled WGS sequence"/>
</dbReference>
<keyword evidence="8" id="KW-1185">Reference proteome</keyword>
<dbReference type="FunCoup" id="A0A2S8SVF6">
    <property type="interactions" value="152"/>
</dbReference>